<proteinExistence type="inferred from homology"/>
<dbReference type="PANTHER" id="PTHR35530:SF1">
    <property type="entry name" value="2-HYDROXYMUCONATE TAUTOMERASE"/>
    <property type="match status" value="1"/>
</dbReference>
<evidence type="ECO:0000256" key="2">
    <source>
        <dbReference type="ARBA" id="ARBA00023235"/>
    </source>
</evidence>
<accession>A0A511VC94</accession>
<organism evidence="6 7">
    <name type="scientific">Aneurinibacillus danicus</name>
    <dbReference type="NCBI Taxonomy" id="267746"/>
    <lineage>
        <taxon>Bacteria</taxon>
        <taxon>Bacillati</taxon>
        <taxon>Bacillota</taxon>
        <taxon>Bacilli</taxon>
        <taxon>Bacillales</taxon>
        <taxon>Paenibacillaceae</taxon>
        <taxon>Aneurinibacillus group</taxon>
        <taxon>Aneurinibacillus</taxon>
    </lineage>
</organism>
<dbReference type="InterPro" id="IPR004370">
    <property type="entry name" value="4-OT-like_dom"/>
</dbReference>
<dbReference type="RefSeq" id="WP_146812097.1">
    <property type="nucleotide sequence ID" value="NZ_BJXX01000189.1"/>
</dbReference>
<dbReference type="AlphaFoldDB" id="A0A511VC94"/>
<evidence type="ECO:0000256" key="4">
    <source>
        <dbReference type="RuleBase" id="RU362032"/>
    </source>
</evidence>
<dbReference type="InterPro" id="IPR018191">
    <property type="entry name" value="4-OT"/>
</dbReference>
<dbReference type="NCBIfam" id="TIGR00013">
    <property type="entry name" value="taut"/>
    <property type="match status" value="1"/>
</dbReference>
<keyword evidence="2 4" id="KW-0413">Isomerase</keyword>
<evidence type="ECO:0000313" key="6">
    <source>
        <dbReference type="EMBL" id="GEN36459.1"/>
    </source>
</evidence>
<dbReference type="PANTHER" id="PTHR35530">
    <property type="entry name" value="TAUTOMERASE-RELATED"/>
    <property type="match status" value="1"/>
</dbReference>
<dbReference type="InterPro" id="IPR014347">
    <property type="entry name" value="Tautomerase/MIF_sf"/>
</dbReference>
<protein>
    <recommendedName>
        <fullName evidence="4">Tautomerase</fullName>
        <ecNumber evidence="4">5.3.2.-</ecNumber>
    </recommendedName>
</protein>
<dbReference type="Gene3D" id="3.30.429.10">
    <property type="entry name" value="Macrophage Migration Inhibitory Factor"/>
    <property type="match status" value="1"/>
</dbReference>
<keyword evidence="7" id="KW-1185">Reference proteome</keyword>
<dbReference type="OrthoDB" id="9799841at2"/>
<reference evidence="6 7" key="1">
    <citation type="submission" date="2019-07" db="EMBL/GenBank/DDBJ databases">
        <title>Whole genome shotgun sequence of Aneurinibacillus danicus NBRC 102444.</title>
        <authorList>
            <person name="Hosoyama A."/>
            <person name="Uohara A."/>
            <person name="Ohji S."/>
            <person name="Ichikawa N."/>
        </authorList>
    </citation>
    <scope>NUCLEOTIDE SEQUENCE [LARGE SCALE GENOMIC DNA]</scope>
    <source>
        <strain evidence="6 7">NBRC 102444</strain>
    </source>
</reference>
<feature type="active site" description="Proton acceptor; via imino nitrogen" evidence="3">
    <location>
        <position position="2"/>
    </location>
</feature>
<dbReference type="Pfam" id="PF01361">
    <property type="entry name" value="Tautomerase"/>
    <property type="match status" value="1"/>
</dbReference>
<evidence type="ECO:0000259" key="5">
    <source>
        <dbReference type="Pfam" id="PF01361"/>
    </source>
</evidence>
<evidence type="ECO:0000256" key="3">
    <source>
        <dbReference type="PIRSR" id="PIRSR618191-1"/>
    </source>
</evidence>
<comment type="caution">
    <text evidence="6">The sequence shown here is derived from an EMBL/GenBank/DDBJ whole genome shotgun (WGS) entry which is preliminary data.</text>
</comment>
<dbReference type="EMBL" id="BJXX01000189">
    <property type="protein sequence ID" value="GEN36459.1"/>
    <property type="molecule type" value="Genomic_DNA"/>
</dbReference>
<feature type="domain" description="4-oxalocrotonate tautomerase-like" evidence="5">
    <location>
        <begin position="2"/>
        <end position="59"/>
    </location>
</feature>
<sequence length="66" mass="7300">MPYLNVQILKGASTEQKEQVINGVTKVIQEVLGSKPESTFVVVQEVERENWGVGGRSIQSIQQNSN</sequence>
<evidence type="ECO:0000313" key="7">
    <source>
        <dbReference type="Proteomes" id="UP000321157"/>
    </source>
</evidence>
<dbReference type="GO" id="GO:0016853">
    <property type="term" value="F:isomerase activity"/>
    <property type="evidence" value="ECO:0007669"/>
    <property type="project" value="UniProtKB-UniRule"/>
</dbReference>
<gene>
    <name evidence="6" type="ORF">ADA01nite_39190</name>
</gene>
<dbReference type="EC" id="5.3.2.-" evidence="4"/>
<evidence type="ECO:0000256" key="1">
    <source>
        <dbReference type="ARBA" id="ARBA00006723"/>
    </source>
</evidence>
<comment type="similarity">
    <text evidence="1 4">Belongs to the 4-oxalocrotonate tautomerase family.</text>
</comment>
<dbReference type="Proteomes" id="UP000321157">
    <property type="component" value="Unassembled WGS sequence"/>
</dbReference>
<name>A0A511VC94_9BACL</name>
<dbReference type="SUPFAM" id="SSF55331">
    <property type="entry name" value="Tautomerase/MIF"/>
    <property type="match status" value="1"/>
</dbReference>